<sequence length="332" mass="38540">MDSVPYKFCEDVIGSHVMTKSDWDDDAKALTGLWRIAAEKYAENLCILEITVWKDQGKWQCNIEKDWEMPEDMKLPKSIGELLAMDRRFIRIIDVVFGRDADRPINGTVITISSNDLVEKLIPFLNAQCLSYCSHYYNLHGSPEYRDEDRKIFQRYVNFYRLYITYNDQHSEDYMVVQTKSNVRLSSLQLNEAVHWPNSDEIEDFLFDLLRTTEMSIHIHTRPGSLMVTIRSVKDVYNRWCESGEALCIYANSNVTEEELLALTVPEGVTRYGERAKIGSVTMFIVRWRRGTTSVLECRLELSDQFRYAAITDVYIDLSSSLVTAEVEVLDI</sequence>
<dbReference type="Proteomes" id="UP001175271">
    <property type="component" value="Unassembled WGS sequence"/>
</dbReference>
<keyword evidence="2" id="KW-1185">Reference proteome</keyword>
<accession>A0AA39IQ10</accession>
<evidence type="ECO:0000313" key="1">
    <source>
        <dbReference type="EMBL" id="KAK0428348.1"/>
    </source>
</evidence>
<reference evidence="1" key="1">
    <citation type="submission" date="2023-06" db="EMBL/GenBank/DDBJ databases">
        <title>Genomic analysis of the entomopathogenic nematode Steinernema hermaphroditum.</title>
        <authorList>
            <person name="Schwarz E.M."/>
            <person name="Heppert J.K."/>
            <person name="Baniya A."/>
            <person name="Schwartz H.T."/>
            <person name="Tan C.-H."/>
            <person name="Antoshechkin I."/>
            <person name="Sternberg P.W."/>
            <person name="Goodrich-Blair H."/>
            <person name="Dillman A.R."/>
        </authorList>
    </citation>
    <scope>NUCLEOTIDE SEQUENCE</scope>
    <source>
        <strain evidence="1">PS9179</strain>
        <tissue evidence="1">Whole animal</tissue>
    </source>
</reference>
<proteinExistence type="predicted"/>
<dbReference type="AlphaFoldDB" id="A0AA39IQ10"/>
<name>A0AA39IQ10_9BILA</name>
<gene>
    <name evidence="1" type="ORF">QR680_010753</name>
</gene>
<evidence type="ECO:0000313" key="2">
    <source>
        <dbReference type="Proteomes" id="UP001175271"/>
    </source>
</evidence>
<dbReference type="EMBL" id="JAUCMV010000001">
    <property type="protein sequence ID" value="KAK0428348.1"/>
    <property type="molecule type" value="Genomic_DNA"/>
</dbReference>
<comment type="caution">
    <text evidence="1">The sequence shown here is derived from an EMBL/GenBank/DDBJ whole genome shotgun (WGS) entry which is preliminary data.</text>
</comment>
<protein>
    <submittedName>
        <fullName evidence="1">Uncharacterized protein</fullName>
    </submittedName>
</protein>
<organism evidence="1 2">
    <name type="scientific">Steinernema hermaphroditum</name>
    <dbReference type="NCBI Taxonomy" id="289476"/>
    <lineage>
        <taxon>Eukaryota</taxon>
        <taxon>Metazoa</taxon>
        <taxon>Ecdysozoa</taxon>
        <taxon>Nematoda</taxon>
        <taxon>Chromadorea</taxon>
        <taxon>Rhabditida</taxon>
        <taxon>Tylenchina</taxon>
        <taxon>Panagrolaimomorpha</taxon>
        <taxon>Strongyloidoidea</taxon>
        <taxon>Steinernematidae</taxon>
        <taxon>Steinernema</taxon>
    </lineage>
</organism>